<name>S9U1J2_9TRYP</name>
<sequence length="404" mass="46060">MLPLFYPLYTYIRTHLGAIATVFVLSPSLPVSVSTITVVPAQLLLIRIYSLSPSLSHLYFHRFSLSYYEPHTRMFARRSVPAVAAAATSALTAQRRYDHDRWYGHALELDSHNYKFTGEPPSWMRAKVKTEEETSFAKSVLPHIDFASSYECLLFDADRLNSALNRKEFGNEIKYRLEKQSNTVARAQQLVKSNSGDEKTQNALIARIFDEEHVQAEMKYVKCIRANELAEDNRLDILPGGSPNSLREKTRWNLNTELHPADRAEISARLTAWLPEKYHIVYFDDFQTVAANDASARKEMLQIVENVKKEYASEAKAGGFDKDLEESVTELLDDVDPSRAVTAEEIKKCSDLDKLAQMAHAVHEYNGDDRILDIYARAAELTGNKDHAELVKQMREWKKLSVKI</sequence>
<reference evidence="1 2" key="1">
    <citation type="journal article" date="2013" name="PLoS ONE">
        <title>Predicting the Proteins of Angomonas deanei, Strigomonas culicis and Their Respective Endosymbionts Reveals New Aspects of the Trypanosomatidae Family.</title>
        <authorList>
            <person name="Motta M.C."/>
            <person name="Martins A.C."/>
            <person name="de Souza S.S."/>
            <person name="Catta-Preta C.M."/>
            <person name="Silva R."/>
            <person name="Klein C.C."/>
            <person name="de Almeida L.G."/>
            <person name="de Lima Cunha O."/>
            <person name="Ciapina L.P."/>
            <person name="Brocchi M."/>
            <person name="Colabardini A.C."/>
            <person name="de Araujo Lima B."/>
            <person name="Machado C.R."/>
            <person name="de Almeida Soares C.M."/>
            <person name="Probst C.M."/>
            <person name="de Menezes C.B."/>
            <person name="Thompson C.E."/>
            <person name="Bartholomeu D.C."/>
            <person name="Gradia D.F."/>
            <person name="Pavoni D.P."/>
            <person name="Grisard E.C."/>
            <person name="Fantinatti-Garboggini F."/>
            <person name="Marchini F.K."/>
            <person name="Rodrigues-Luiz G.F."/>
            <person name="Wagner G."/>
            <person name="Goldman G.H."/>
            <person name="Fietto J.L."/>
            <person name="Elias M.C."/>
            <person name="Goldman M.H."/>
            <person name="Sagot M.F."/>
            <person name="Pereira M."/>
            <person name="Stoco P.H."/>
            <person name="de Mendonca-Neto R.P."/>
            <person name="Teixeira S.M."/>
            <person name="Maciel T.E."/>
            <person name="de Oliveira Mendes T.A."/>
            <person name="Urmenyi T.P."/>
            <person name="de Souza W."/>
            <person name="Schenkman S."/>
            <person name="de Vasconcelos A.T."/>
        </authorList>
    </citation>
    <scope>NUCLEOTIDE SEQUENCE [LARGE SCALE GENOMIC DNA]</scope>
</reference>
<dbReference type="AlphaFoldDB" id="S9U1J2"/>
<accession>S9U1J2</accession>
<protein>
    <submittedName>
        <fullName evidence="1">Cytochrome c oxidase subunit IV</fullName>
    </submittedName>
</protein>
<dbReference type="Proteomes" id="UP000015354">
    <property type="component" value="Unassembled WGS sequence"/>
</dbReference>
<gene>
    <name evidence="1" type="ORF">STCU_08160</name>
</gene>
<comment type="caution">
    <text evidence="1">The sequence shown here is derived from an EMBL/GenBank/DDBJ whole genome shotgun (WGS) entry which is preliminary data.</text>
</comment>
<keyword evidence="2" id="KW-1185">Reference proteome</keyword>
<evidence type="ECO:0000313" key="2">
    <source>
        <dbReference type="Proteomes" id="UP000015354"/>
    </source>
</evidence>
<proteinExistence type="predicted"/>
<dbReference type="EMBL" id="ATMH01008160">
    <property type="protein sequence ID" value="EPY22714.1"/>
    <property type="molecule type" value="Genomic_DNA"/>
</dbReference>
<evidence type="ECO:0000313" key="1">
    <source>
        <dbReference type="EMBL" id="EPY22714.1"/>
    </source>
</evidence>
<organism evidence="1 2">
    <name type="scientific">Strigomonas culicis</name>
    <dbReference type="NCBI Taxonomy" id="28005"/>
    <lineage>
        <taxon>Eukaryota</taxon>
        <taxon>Discoba</taxon>
        <taxon>Euglenozoa</taxon>
        <taxon>Kinetoplastea</taxon>
        <taxon>Metakinetoplastina</taxon>
        <taxon>Trypanosomatida</taxon>
        <taxon>Trypanosomatidae</taxon>
        <taxon>Strigomonadinae</taxon>
        <taxon>Strigomonas</taxon>
    </lineage>
</organism>
<dbReference type="OrthoDB" id="269201at2759"/>